<organism evidence="2 3">
    <name type="scientific">Knoellia locipacati</name>
    <dbReference type="NCBI Taxonomy" id="882824"/>
    <lineage>
        <taxon>Bacteria</taxon>
        <taxon>Bacillati</taxon>
        <taxon>Actinomycetota</taxon>
        <taxon>Actinomycetes</taxon>
        <taxon>Micrococcales</taxon>
        <taxon>Intrasporangiaceae</taxon>
        <taxon>Knoellia</taxon>
    </lineage>
</organism>
<comment type="caution">
    <text evidence="2">The sequence shown here is derived from an EMBL/GenBank/DDBJ whole genome shotgun (WGS) entry which is preliminary data.</text>
</comment>
<dbReference type="RefSeq" id="WP_147061519.1">
    <property type="nucleotide sequence ID" value="NZ_BAABDN010000001.1"/>
</dbReference>
<proteinExistence type="predicted"/>
<reference evidence="2 3" key="1">
    <citation type="submission" date="2019-07" db="EMBL/GenBank/DDBJ databases">
        <title>Whole genome shotgun sequence of Knoellia locipacati NBRC 109775.</title>
        <authorList>
            <person name="Hosoyama A."/>
            <person name="Uohara A."/>
            <person name="Ohji S."/>
            <person name="Ichikawa N."/>
        </authorList>
    </citation>
    <scope>NUCLEOTIDE SEQUENCE [LARGE SCALE GENOMIC DNA]</scope>
    <source>
        <strain evidence="2 3">NBRC 109775</strain>
    </source>
</reference>
<dbReference type="InterPro" id="IPR036689">
    <property type="entry name" value="ESAT-6-like_sf"/>
</dbReference>
<evidence type="ECO:0000313" key="3">
    <source>
        <dbReference type="Proteomes" id="UP000321793"/>
    </source>
</evidence>
<sequence length="268" mass="28303">MSTVSASVSSMNTALGTLRTYGTTIDGEYMAYVNSHNLHTCGPQGVHYIDGFRPGSGHSWGEYRDQVAAVVTWAENYVDDSAWVDALDRRSTKWQTASGHASDASDDVDTKKLPAVDSWKGPAGRAYREVVPQMRSGASYAEYGTLHMKTASASISTAGETFFSQVASALSTLASSLTHYTPAPPPRQEGDPPSVSAQGSWSCGLLHDTDDAGNHPWTAMTACEGALTTLDTEVDRALRITGAGGPAAGFVSVPEYFTDVWPAAPGAS</sequence>
<name>A0A512SVL1_9MICO</name>
<evidence type="ECO:0000313" key="2">
    <source>
        <dbReference type="EMBL" id="GEQ11982.1"/>
    </source>
</evidence>
<keyword evidence="3" id="KW-1185">Reference proteome</keyword>
<dbReference type="SUPFAM" id="SSF140453">
    <property type="entry name" value="EsxAB dimer-like"/>
    <property type="match status" value="1"/>
</dbReference>
<dbReference type="Proteomes" id="UP000321793">
    <property type="component" value="Unassembled WGS sequence"/>
</dbReference>
<dbReference type="OrthoDB" id="4842358at2"/>
<protein>
    <submittedName>
        <fullName evidence="2">Uncharacterized protein</fullName>
    </submittedName>
</protein>
<gene>
    <name evidence="2" type="ORF">KLO01_00290</name>
</gene>
<accession>A0A512SVL1</accession>
<feature type="region of interest" description="Disordered" evidence="1">
    <location>
        <begin position="178"/>
        <end position="202"/>
    </location>
</feature>
<dbReference type="EMBL" id="BKBA01000001">
    <property type="protein sequence ID" value="GEQ11982.1"/>
    <property type="molecule type" value="Genomic_DNA"/>
</dbReference>
<evidence type="ECO:0000256" key="1">
    <source>
        <dbReference type="SAM" id="MobiDB-lite"/>
    </source>
</evidence>
<dbReference type="AlphaFoldDB" id="A0A512SVL1"/>